<evidence type="ECO:0000256" key="1">
    <source>
        <dbReference type="SAM" id="MobiDB-lite"/>
    </source>
</evidence>
<feature type="region of interest" description="Disordered" evidence="1">
    <location>
        <begin position="21"/>
        <end position="56"/>
    </location>
</feature>
<keyword evidence="3" id="KW-1185">Reference proteome</keyword>
<proteinExistence type="predicted"/>
<dbReference type="EMBL" id="KQ980934">
    <property type="protein sequence ID" value="KYN11320.1"/>
    <property type="molecule type" value="Genomic_DNA"/>
</dbReference>
<sequence>RNSLRARIIIVRLQLLRSFGPSSRNASMNRQIDRHRAGPSVYPDKPSFLSQSFCQL</sequence>
<organism evidence="2 3">
    <name type="scientific">Trachymyrmex cornetzi</name>
    <dbReference type="NCBI Taxonomy" id="471704"/>
    <lineage>
        <taxon>Eukaryota</taxon>
        <taxon>Metazoa</taxon>
        <taxon>Ecdysozoa</taxon>
        <taxon>Arthropoda</taxon>
        <taxon>Hexapoda</taxon>
        <taxon>Insecta</taxon>
        <taxon>Pterygota</taxon>
        <taxon>Neoptera</taxon>
        <taxon>Endopterygota</taxon>
        <taxon>Hymenoptera</taxon>
        <taxon>Apocrita</taxon>
        <taxon>Aculeata</taxon>
        <taxon>Formicoidea</taxon>
        <taxon>Formicidae</taxon>
        <taxon>Myrmicinae</taxon>
        <taxon>Trachymyrmex</taxon>
    </lineage>
</organism>
<feature type="compositionally biased region" description="Polar residues" evidence="1">
    <location>
        <begin position="21"/>
        <end position="30"/>
    </location>
</feature>
<dbReference type="Proteomes" id="UP000078492">
    <property type="component" value="Unassembled WGS sequence"/>
</dbReference>
<reference evidence="2 3" key="1">
    <citation type="submission" date="2015-09" db="EMBL/GenBank/DDBJ databases">
        <title>Trachymyrmex cornetzi WGS genome.</title>
        <authorList>
            <person name="Nygaard S."/>
            <person name="Hu H."/>
            <person name="Boomsma J."/>
            <person name="Zhang G."/>
        </authorList>
    </citation>
    <scope>NUCLEOTIDE SEQUENCE [LARGE SCALE GENOMIC DNA]</scope>
    <source>
        <strain evidence="2">Tcor2-1</strain>
        <tissue evidence="2">Whole body</tissue>
    </source>
</reference>
<accession>A0A195DEJ0</accession>
<evidence type="ECO:0000313" key="3">
    <source>
        <dbReference type="Proteomes" id="UP000078492"/>
    </source>
</evidence>
<protein>
    <submittedName>
        <fullName evidence="2">Uncharacterized protein</fullName>
    </submittedName>
</protein>
<evidence type="ECO:0000313" key="2">
    <source>
        <dbReference type="EMBL" id="KYN11320.1"/>
    </source>
</evidence>
<gene>
    <name evidence="2" type="ORF">ALC57_16531</name>
</gene>
<name>A0A195DEJ0_9HYME</name>
<feature type="non-terminal residue" evidence="2">
    <location>
        <position position="1"/>
    </location>
</feature>
<dbReference type="AlphaFoldDB" id="A0A195DEJ0"/>